<dbReference type="EMBL" id="KN847040">
    <property type="protein sequence ID" value="KIW34889.1"/>
    <property type="molecule type" value="Genomic_DNA"/>
</dbReference>
<dbReference type="AlphaFoldDB" id="A0A0D2DGJ7"/>
<reference evidence="2 3" key="1">
    <citation type="submission" date="2015-01" db="EMBL/GenBank/DDBJ databases">
        <title>The Genome Sequence of Cladophialophora immunda CBS83496.</title>
        <authorList>
            <consortium name="The Broad Institute Genomics Platform"/>
            <person name="Cuomo C."/>
            <person name="de Hoog S."/>
            <person name="Gorbushina A."/>
            <person name="Stielow B."/>
            <person name="Teixiera M."/>
            <person name="Abouelleil A."/>
            <person name="Chapman S.B."/>
            <person name="Priest M."/>
            <person name="Young S.K."/>
            <person name="Wortman J."/>
            <person name="Nusbaum C."/>
            <person name="Birren B."/>
        </authorList>
    </citation>
    <scope>NUCLEOTIDE SEQUENCE [LARGE SCALE GENOMIC DNA]</scope>
    <source>
        <strain evidence="2 3">CBS 83496</strain>
    </source>
</reference>
<proteinExistence type="predicted"/>
<sequence>MSLSTCCVTGFRWDGTPKGQEATLANNKAYVTGSNKDAAVLMVHDIFGWSLTNARLLADHYAEEADVTVYLPDFFAGEVVTPDRLFGTGEHAKSEPFNIMEFLGRHSKDIRQPEIFACATALKKDLGFKKVGTIGFCYGGWAVFRLGAKGNDLVDCISTAHPSLLEKAEIDAVGVPVQLLAPEEDPTFTPELKEYSLKVLPTLNIDYDYQYFAGLVHGFATRGDTSNPTQKKGLERAKNAAVSWFREYLH</sequence>
<organism evidence="2 3">
    <name type="scientific">Cladophialophora immunda</name>
    <dbReference type="NCBI Taxonomy" id="569365"/>
    <lineage>
        <taxon>Eukaryota</taxon>
        <taxon>Fungi</taxon>
        <taxon>Dikarya</taxon>
        <taxon>Ascomycota</taxon>
        <taxon>Pezizomycotina</taxon>
        <taxon>Eurotiomycetes</taxon>
        <taxon>Chaetothyriomycetidae</taxon>
        <taxon>Chaetothyriales</taxon>
        <taxon>Herpotrichiellaceae</taxon>
        <taxon>Cladophialophora</taxon>
    </lineage>
</organism>
<accession>A0A0D2DGJ7</accession>
<dbReference type="Pfam" id="PF01738">
    <property type="entry name" value="DLH"/>
    <property type="match status" value="1"/>
</dbReference>
<dbReference type="VEuPathDB" id="FungiDB:PV07_01633"/>
<name>A0A0D2DGJ7_9EURO</name>
<keyword evidence="3" id="KW-1185">Reference proteome</keyword>
<dbReference type="PANTHER" id="PTHR17630">
    <property type="entry name" value="DIENELACTONE HYDROLASE"/>
    <property type="match status" value="1"/>
</dbReference>
<evidence type="ECO:0000313" key="2">
    <source>
        <dbReference type="EMBL" id="KIW34889.1"/>
    </source>
</evidence>
<dbReference type="GO" id="GO:0016787">
    <property type="term" value="F:hydrolase activity"/>
    <property type="evidence" value="ECO:0007669"/>
    <property type="project" value="InterPro"/>
</dbReference>
<dbReference type="RefSeq" id="XP_016255105.1">
    <property type="nucleotide sequence ID" value="XM_016388177.1"/>
</dbReference>
<evidence type="ECO:0000313" key="3">
    <source>
        <dbReference type="Proteomes" id="UP000054466"/>
    </source>
</evidence>
<dbReference type="GeneID" id="27340827"/>
<dbReference type="OrthoDB" id="10019231at2759"/>
<evidence type="ECO:0000259" key="1">
    <source>
        <dbReference type="Pfam" id="PF01738"/>
    </source>
</evidence>
<dbReference type="Proteomes" id="UP000054466">
    <property type="component" value="Unassembled WGS sequence"/>
</dbReference>
<feature type="domain" description="Dienelactone hydrolase" evidence="1">
    <location>
        <begin position="29"/>
        <end position="249"/>
    </location>
</feature>
<dbReference type="InterPro" id="IPR029058">
    <property type="entry name" value="AB_hydrolase_fold"/>
</dbReference>
<dbReference type="PANTHER" id="PTHR17630:SF55">
    <property type="entry name" value="DIENELACTONE HYDROLASE FAMILY PROTEIN (AFU_ORTHOLOGUE AFUA_1G01900)"/>
    <property type="match status" value="1"/>
</dbReference>
<protein>
    <recommendedName>
        <fullName evidence="1">Dienelactone hydrolase domain-containing protein</fullName>
    </recommendedName>
</protein>
<dbReference type="SUPFAM" id="SSF53474">
    <property type="entry name" value="alpha/beta-Hydrolases"/>
    <property type="match status" value="1"/>
</dbReference>
<dbReference type="STRING" id="569365.A0A0D2DGJ7"/>
<dbReference type="HOGENOM" id="CLU_054590_2_1_1"/>
<dbReference type="Gene3D" id="3.40.50.1820">
    <property type="entry name" value="alpha/beta hydrolase"/>
    <property type="match status" value="1"/>
</dbReference>
<gene>
    <name evidence="2" type="ORF">PV07_01633</name>
</gene>
<dbReference type="InterPro" id="IPR002925">
    <property type="entry name" value="Dienelactn_hydro"/>
</dbReference>